<dbReference type="GO" id="GO:0044781">
    <property type="term" value="P:bacterial-type flagellum organization"/>
    <property type="evidence" value="ECO:0007669"/>
    <property type="project" value="UniProtKB-KW"/>
</dbReference>
<evidence type="ECO:0000256" key="3">
    <source>
        <dbReference type="ARBA" id="ARBA00020392"/>
    </source>
</evidence>
<evidence type="ECO:0000256" key="2">
    <source>
        <dbReference type="ARBA" id="ARBA00010004"/>
    </source>
</evidence>
<name>A0A841TDP3_9BACL</name>
<dbReference type="InterPro" id="IPR053716">
    <property type="entry name" value="Flag_assembly_chemotaxis_eff"/>
</dbReference>
<proteinExistence type="inferred from homology"/>
<comment type="subcellular location">
    <subcellularLocation>
        <location evidence="1">Cell membrane</location>
        <topology evidence="1">Peripheral membrane protein</topology>
        <orientation evidence="1">Cytoplasmic side</orientation>
    </subcellularLocation>
</comment>
<dbReference type="GO" id="GO:0006935">
    <property type="term" value="P:chemotaxis"/>
    <property type="evidence" value="ECO:0007669"/>
    <property type="project" value="UniProtKB-KW"/>
</dbReference>
<dbReference type="InterPro" id="IPR012823">
    <property type="entry name" value="Flagell_FliJ"/>
</dbReference>
<dbReference type="GO" id="GO:0005886">
    <property type="term" value="C:plasma membrane"/>
    <property type="evidence" value="ECO:0007669"/>
    <property type="project" value="UniProtKB-SubCell"/>
</dbReference>
<dbReference type="AlphaFoldDB" id="A0A841TDP3"/>
<evidence type="ECO:0000256" key="6">
    <source>
        <dbReference type="ARBA" id="ARBA00022500"/>
    </source>
</evidence>
<evidence type="ECO:0000256" key="10">
    <source>
        <dbReference type="ARBA" id="ARBA00023225"/>
    </source>
</evidence>
<evidence type="ECO:0000313" key="13">
    <source>
        <dbReference type="Proteomes" id="UP000574133"/>
    </source>
</evidence>
<sequence length="149" mass="17646">MRFRYPLQKIVDLKSSEKSMAEWEYASALSKLRAEQERLEELRLEKEKTERHMAELALRPTPLSEIMRLQQHVEWLDGRMKSQSAEVRRAEDQTAQRRTRLTSKMVDEKVWLNARDKARERCRAEWLAREQNELDEMAIMRASAASGQA</sequence>
<organism evidence="12 13">
    <name type="scientific">Cohnella lubricantis</name>
    <dbReference type="NCBI Taxonomy" id="2163172"/>
    <lineage>
        <taxon>Bacteria</taxon>
        <taxon>Bacillati</taxon>
        <taxon>Bacillota</taxon>
        <taxon>Bacilli</taxon>
        <taxon>Bacillales</taxon>
        <taxon>Paenibacillaceae</taxon>
        <taxon>Cohnella</taxon>
    </lineage>
</organism>
<dbReference type="RefSeq" id="WP_185180672.1">
    <property type="nucleotide sequence ID" value="NZ_JACJVN010000081.1"/>
</dbReference>
<keyword evidence="9" id="KW-0472">Membrane</keyword>
<dbReference type="EMBL" id="JACJVN010000081">
    <property type="protein sequence ID" value="MBB6679414.1"/>
    <property type="molecule type" value="Genomic_DNA"/>
</dbReference>
<evidence type="ECO:0000256" key="11">
    <source>
        <dbReference type="SAM" id="Coils"/>
    </source>
</evidence>
<keyword evidence="4" id="KW-0813">Transport</keyword>
<dbReference type="Gene3D" id="1.10.287.1700">
    <property type="match status" value="1"/>
</dbReference>
<accession>A0A841TDP3</accession>
<comment type="caution">
    <text evidence="12">The sequence shown here is derived from an EMBL/GenBank/DDBJ whole genome shotgun (WGS) entry which is preliminary data.</text>
</comment>
<reference evidence="12 13" key="1">
    <citation type="submission" date="2020-08" db="EMBL/GenBank/DDBJ databases">
        <title>Cohnella phylogeny.</title>
        <authorList>
            <person name="Dunlap C."/>
        </authorList>
    </citation>
    <scope>NUCLEOTIDE SEQUENCE [LARGE SCALE GENOMIC DNA]</scope>
    <source>
        <strain evidence="12 13">DSM 103658</strain>
    </source>
</reference>
<dbReference type="GO" id="GO:0071973">
    <property type="term" value="P:bacterial-type flagellum-dependent cell motility"/>
    <property type="evidence" value="ECO:0007669"/>
    <property type="project" value="InterPro"/>
</dbReference>
<keyword evidence="10" id="KW-1006">Bacterial flagellum protein export</keyword>
<dbReference type="GO" id="GO:0009288">
    <property type="term" value="C:bacterial-type flagellum"/>
    <property type="evidence" value="ECO:0007669"/>
    <property type="project" value="InterPro"/>
</dbReference>
<dbReference type="NCBIfam" id="TIGR02473">
    <property type="entry name" value="flagell_FliJ"/>
    <property type="match status" value="1"/>
</dbReference>
<evidence type="ECO:0000256" key="1">
    <source>
        <dbReference type="ARBA" id="ARBA00004413"/>
    </source>
</evidence>
<keyword evidence="7" id="KW-1005">Bacterial flagellum biogenesis</keyword>
<keyword evidence="8" id="KW-0653">Protein transport</keyword>
<comment type="similarity">
    <text evidence="2">Belongs to the FliJ family.</text>
</comment>
<keyword evidence="5" id="KW-1003">Cell membrane</keyword>
<evidence type="ECO:0000256" key="8">
    <source>
        <dbReference type="ARBA" id="ARBA00022927"/>
    </source>
</evidence>
<evidence type="ECO:0000256" key="7">
    <source>
        <dbReference type="ARBA" id="ARBA00022795"/>
    </source>
</evidence>
<protein>
    <recommendedName>
        <fullName evidence="3">Flagellar FliJ protein</fullName>
    </recommendedName>
</protein>
<evidence type="ECO:0000313" key="12">
    <source>
        <dbReference type="EMBL" id="MBB6679414.1"/>
    </source>
</evidence>
<dbReference type="Pfam" id="PF02050">
    <property type="entry name" value="FliJ"/>
    <property type="match status" value="1"/>
</dbReference>
<keyword evidence="12" id="KW-0969">Cilium</keyword>
<feature type="coiled-coil region" evidence="11">
    <location>
        <begin position="25"/>
        <end position="59"/>
    </location>
</feature>
<dbReference type="GO" id="GO:0015031">
    <property type="term" value="P:protein transport"/>
    <property type="evidence" value="ECO:0007669"/>
    <property type="project" value="UniProtKB-KW"/>
</dbReference>
<keyword evidence="12" id="KW-0282">Flagellum</keyword>
<keyword evidence="12" id="KW-0966">Cell projection</keyword>
<keyword evidence="11" id="KW-0175">Coiled coil</keyword>
<evidence type="ECO:0000256" key="9">
    <source>
        <dbReference type="ARBA" id="ARBA00023136"/>
    </source>
</evidence>
<dbReference type="Proteomes" id="UP000574133">
    <property type="component" value="Unassembled WGS sequence"/>
</dbReference>
<keyword evidence="6" id="KW-0145">Chemotaxis</keyword>
<evidence type="ECO:0000256" key="4">
    <source>
        <dbReference type="ARBA" id="ARBA00022448"/>
    </source>
</evidence>
<gene>
    <name evidence="12" type="primary">fliJ</name>
    <name evidence="12" type="ORF">H4Q31_19190</name>
</gene>
<evidence type="ECO:0000256" key="5">
    <source>
        <dbReference type="ARBA" id="ARBA00022475"/>
    </source>
</evidence>
<keyword evidence="13" id="KW-1185">Reference proteome</keyword>